<keyword evidence="1" id="KW-1015">Disulfide bond</keyword>
<evidence type="ECO:0000256" key="1">
    <source>
        <dbReference type="ARBA" id="ARBA00023157"/>
    </source>
</evidence>
<dbReference type="CDD" id="cd00190">
    <property type="entry name" value="Tryp_SPc"/>
    <property type="match status" value="1"/>
</dbReference>
<evidence type="ECO:0000313" key="3">
    <source>
        <dbReference type="EMBL" id="CAD7248608.1"/>
    </source>
</evidence>
<dbReference type="InterPro" id="IPR043504">
    <property type="entry name" value="Peptidase_S1_PA_chymotrypsin"/>
</dbReference>
<protein>
    <recommendedName>
        <fullName evidence="2">Peptidase S1 domain-containing protein</fullName>
    </recommendedName>
</protein>
<evidence type="ECO:0000313" key="4">
    <source>
        <dbReference type="Proteomes" id="UP000677054"/>
    </source>
</evidence>
<dbReference type="EMBL" id="LR901437">
    <property type="protein sequence ID" value="CAD7248608.1"/>
    <property type="molecule type" value="Genomic_DNA"/>
</dbReference>
<feature type="domain" description="Peptidase S1" evidence="2">
    <location>
        <begin position="22"/>
        <end position="252"/>
    </location>
</feature>
<dbReference type="GO" id="GO:0004252">
    <property type="term" value="F:serine-type endopeptidase activity"/>
    <property type="evidence" value="ECO:0007669"/>
    <property type="project" value="InterPro"/>
</dbReference>
<dbReference type="PANTHER" id="PTHR24252">
    <property type="entry name" value="ACROSIN-RELATED"/>
    <property type="match status" value="1"/>
</dbReference>
<dbReference type="Proteomes" id="UP000677054">
    <property type="component" value="Unassembled WGS sequence"/>
</dbReference>
<dbReference type="Gene3D" id="2.40.10.10">
    <property type="entry name" value="Trypsin-like serine proteases"/>
    <property type="match status" value="1"/>
</dbReference>
<dbReference type="GO" id="GO:0006508">
    <property type="term" value="P:proteolysis"/>
    <property type="evidence" value="ECO:0007669"/>
    <property type="project" value="InterPro"/>
</dbReference>
<dbReference type="EMBL" id="CAJPEV010001920">
    <property type="protein sequence ID" value="CAG0894890.1"/>
    <property type="molecule type" value="Genomic_DNA"/>
</dbReference>
<dbReference type="PANTHER" id="PTHR24252:SF7">
    <property type="entry name" value="HYALIN"/>
    <property type="match status" value="1"/>
</dbReference>
<keyword evidence="4" id="KW-1185">Reference proteome</keyword>
<dbReference type="InterPro" id="IPR009003">
    <property type="entry name" value="Peptidase_S1_PA"/>
</dbReference>
<dbReference type="SMART" id="SM00020">
    <property type="entry name" value="Tryp_SPc"/>
    <property type="match status" value="1"/>
</dbReference>
<dbReference type="OrthoDB" id="10059102at2759"/>
<sequence>MHSAVRVSRKDHHIRKFTNGKIVGGTLATLGQFPYQASMQYDFFGWTHYCGGSILDETHVQTAGHCGASVGDRVVAGIIDLPDTGSEAQVRSITRVVTHPDYSGVRNDITVVTVRVQLLRRKRHPRSQRPAAIHCTRYDGNGACTASGWGSTSWTGGTSDDLLYVEIDFIDDDTCMEMWAPDPSSPIPEQNICAGVEEGFHTVCYGDSGGPMVCDADDGGRYLFGSTSWGPQECGIGLAGRQTRLQGMKLLK</sequence>
<accession>A0A7R8XJJ8</accession>
<reference evidence="3" key="1">
    <citation type="submission" date="2020-11" db="EMBL/GenBank/DDBJ databases">
        <authorList>
            <person name="Tran Van P."/>
        </authorList>
    </citation>
    <scope>NUCLEOTIDE SEQUENCE</scope>
</reference>
<dbReference type="InterPro" id="IPR001314">
    <property type="entry name" value="Peptidase_S1A"/>
</dbReference>
<organism evidence="3">
    <name type="scientific">Darwinula stevensoni</name>
    <dbReference type="NCBI Taxonomy" id="69355"/>
    <lineage>
        <taxon>Eukaryota</taxon>
        <taxon>Metazoa</taxon>
        <taxon>Ecdysozoa</taxon>
        <taxon>Arthropoda</taxon>
        <taxon>Crustacea</taxon>
        <taxon>Oligostraca</taxon>
        <taxon>Ostracoda</taxon>
        <taxon>Podocopa</taxon>
        <taxon>Podocopida</taxon>
        <taxon>Darwinulocopina</taxon>
        <taxon>Darwinuloidea</taxon>
        <taxon>Darwinulidae</taxon>
        <taxon>Darwinula</taxon>
    </lineage>
</organism>
<dbReference type="Pfam" id="PF00089">
    <property type="entry name" value="Trypsin"/>
    <property type="match status" value="1"/>
</dbReference>
<gene>
    <name evidence="3" type="ORF">DSTB1V02_LOCUS8419</name>
</gene>
<evidence type="ECO:0000259" key="2">
    <source>
        <dbReference type="PROSITE" id="PS50240"/>
    </source>
</evidence>
<dbReference type="PRINTS" id="PR00722">
    <property type="entry name" value="CHYMOTRYPSIN"/>
</dbReference>
<proteinExistence type="predicted"/>
<dbReference type="InterPro" id="IPR033116">
    <property type="entry name" value="TRYPSIN_SER"/>
</dbReference>
<dbReference type="InterPro" id="IPR001254">
    <property type="entry name" value="Trypsin_dom"/>
</dbReference>
<dbReference type="PROSITE" id="PS50240">
    <property type="entry name" value="TRYPSIN_DOM"/>
    <property type="match status" value="1"/>
</dbReference>
<dbReference type="SUPFAM" id="SSF50494">
    <property type="entry name" value="Trypsin-like serine proteases"/>
    <property type="match status" value="1"/>
</dbReference>
<name>A0A7R8XJJ8_9CRUS</name>
<dbReference type="AlphaFoldDB" id="A0A7R8XJJ8"/>
<dbReference type="PROSITE" id="PS00135">
    <property type="entry name" value="TRYPSIN_SER"/>
    <property type="match status" value="1"/>
</dbReference>